<dbReference type="PROSITE" id="PS51186">
    <property type="entry name" value="GNAT"/>
    <property type="match status" value="1"/>
</dbReference>
<dbReference type="eggNOG" id="ENOG502SC13">
    <property type="taxonomic scope" value="Eukaryota"/>
</dbReference>
<dbReference type="SUPFAM" id="SSF55729">
    <property type="entry name" value="Acyl-CoA N-acyltransferases (Nat)"/>
    <property type="match status" value="1"/>
</dbReference>
<dbReference type="GO" id="GO:0016747">
    <property type="term" value="F:acyltransferase activity, transferring groups other than amino-acyl groups"/>
    <property type="evidence" value="ECO:0007669"/>
    <property type="project" value="InterPro"/>
</dbReference>
<evidence type="ECO:0000313" key="2">
    <source>
        <dbReference type="EMBL" id="EGS22577.1"/>
    </source>
</evidence>
<dbReference type="InterPro" id="IPR016181">
    <property type="entry name" value="Acyl_CoA_acyltransferase"/>
</dbReference>
<dbReference type="AlphaFoldDB" id="G0S0L7"/>
<dbReference type="Gene3D" id="3.40.630.30">
    <property type="match status" value="1"/>
</dbReference>
<dbReference type="CDD" id="cd04301">
    <property type="entry name" value="NAT_SF"/>
    <property type="match status" value="1"/>
</dbReference>
<proteinExistence type="predicted"/>
<dbReference type="HOGENOM" id="CLU_060131_6_5_1"/>
<dbReference type="OMA" id="MIEIFIA"/>
<protein>
    <recommendedName>
        <fullName evidence="1">N-acetyltransferase domain-containing protein</fullName>
    </recommendedName>
</protein>
<dbReference type="RefSeq" id="XP_006691569.1">
    <property type="nucleotide sequence ID" value="XM_006691506.1"/>
</dbReference>
<organism evidence="3">
    <name type="scientific">Chaetomium thermophilum (strain DSM 1495 / CBS 144.50 / IMI 039719)</name>
    <name type="common">Thermochaetoides thermophila</name>
    <dbReference type="NCBI Taxonomy" id="759272"/>
    <lineage>
        <taxon>Eukaryota</taxon>
        <taxon>Fungi</taxon>
        <taxon>Dikarya</taxon>
        <taxon>Ascomycota</taxon>
        <taxon>Pezizomycotina</taxon>
        <taxon>Sordariomycetes</taxon>
        <taxon>Sordariomycetidae</taxon>
        <taxon>Sordariales</taxon>
        <taxon>Chaetomiaceae</taxon>
        <taxon>Thermochaetoides</taxon>
    </lineage>
</organism>
<dbReference type="PANTHER" id="PTHR42791:SF2">
    <property type="entry name" value="N-ACETYLTRANSFERASE DOMAIN-CONTAINING PROTEIN"/>
    <property type="match status" value="1"/>
</dbReference>
<gene>
    <name evidence="2" type="ORF">CTHT_0010460</name>
</gene>
<dbReference type="PANTHER" id="PTHR42791">
    <property type="entry name" value="GNAT FAMILY ACETYLTRANSFERASE"/>
    <property type="match status" value="1"/>
</dbReference>
<feature type="domain" description="N-acetyltransferase" evidence="1">
    <location>
        <begin position="3"/>
        <end position="215"/>
    </location>
</feature>
<reference evidence="2 3" key="1">
    <citation type="journal article" date="2011" name="Cell">
        <title>Insight into structure and assembly of the nuclear pore complex by utilizing the genome of a eukaryotic thermophile.</title>
        <authorList>
            <person name="Amlacher S."/>
            <person name="Sarges P."/>
            <person name="Flemming D."/>
            <person name="van Noort V."/>
            <person name="Kunze R."/>
            <person name="Devos D.P."/>
            <person name="Arumugam M."/>
            <person name="Bork P."/>
            <person name="Hurt E."/>
        </authorList>
    </citation>
    <scope>NUCLEOTIDE SEQUENCE [LARGE SCALE GENOMIC DNA]</scope>
    <source>
        <strain evidence="3">DSM 1495 / CBS 144.50 / IMI 039719</strain>
    </source>
</reference>
<sequence>MPLILRPATEKDAFRLGCIGRDAFRHHVSRDLFPPHLRSKSESGDPDFDEAEWRGMRTVRRMKEGKPAYVVVDVSEGGIPDEEGLVVGFCQWELPSEGQEKKQNFEDDANADRLPPILDSQAYHAMGEVIDRESHKILGSEGYSKMWFDPQHQRRGVGRMLIQHGLELAAKDGRDAFLIGTPEGRCLYQKLGFEVIGEPFYLGSTLHYPMLWKAPKV</sequence>
<dbReference type="GeneID" id="18255084"/>
<evidence type="ECO:0000259" key="1">
    <source>
        <dbReference type="PROSITE" id="PS51186"/>
    </source>
</evidence>
<name>G0S0L7_CHATD</name>
<dbReference type="KEGG" id="cthr:CTHT_0010460"/>
<accession>G0S0L7</accession>
<dbReference type="EMBL" id="GL988039">
    <property type="protein sequence ID" value="EGS22577.1"/>
    <property type="molecule type" value="Genomic_DNA"/>
</dbReference>
<dbReference type="OrthoDB" id="10017208at2759"/>
<dbReference type="InterPro" id="IPR000182">
    <property type="entry name" value="GNAT_dom"/>
</dbReference>
<dbReference type="Proteomes" id="UP000008066">
    <property type="component" value="Unassembled WGS sequence"/>
</dbReference>
<dbReference type="Pfam" id="PF13508">
    <property type="entry name" value="Acetyltransf_7"/>
    <property type="match status" value="1"/>
</dbReference>
<keyword evidence="3" id="KW-1185">Reference proteome</keyword>
<evidence type="ECO:0000313" key="3">
    <source>
        <dbReference type="Proteomes" id="UP000008066"/>
    </source>
</evidence>
<dbReference type="InterPro" id="IPR052523">
    <property type="entry name" value="Trichothecene_AcTrans"/>
</dbReference>